<dbReference type="InterPro" id="IPR042099">
    <property type="entry name" value="ANL_N_sf"/>
</dbReference>
<evidence type="ECO:0000256" key="2">
    <source>
        <dbReference type="ARBA" id="ARBA00022598"/>
    </source>
</evidence>
<dbReference type="Pfam" id="PF00501">
    <property type="entry name" value="AMP-binding"/>
    <property type="match status" value="2"/>
</dbReference>
<reference evidence="5" key="1">
    <citation type="submission" date="2020-05" db="EMBL/GenBank/DDBJ databases">
        <authorList>
            <person name="Chiriac C."/>
            <person name="Salcher M."/>
            <person name="Ghai R."/>
            <person name="Kavagutti S V."/>
        </authorList>
    </citation>
    <scope>NUCLEOTIDE SEQUENCE</scope>
</reference>
<dbReference type="InterPro" id="IPR020845">
    <property type="entry name" value="AMP-binding_CS"/>
</dbReference>
<dbReference type="CDD" id="cd04433">
    <property type="entry name" value="AFD_class_I"/>
    <property type="match status" value="1"/>
</dbReference>
<dbReference type="SUPFAM" id="SSF56801">
    <property type="entry name" value="Acetyl-CoA synthetase-like"/>
    <property type="match status" value="1"/>
</dbReference>
<organism evidence="5">
    <name type="scientific">freshwater metagenome</name>
    <dbReference type="NCBI Taxonomy" id="449393"/>
    <lineage>
        <taxon>unclassified sequences</taxon>
        <taxon>metagenomes</taxon>
        <taxon>ecological metagenomes</taxon>
    </lineage>
</organism>
<accession>A0A6J7E2Y1</accession>
<dbReference type="GO" id="GO:0006631">
    <property type="term" value="P:fatty acid metabolic process"/>
    <property type="evidence" value="ECO:0007669"/>
    <property type="project" value="TreeGrafter"/>
</dbReference>
<dbReference type="Gene3D" id="3.30.300.30">
    <property type="match status" value="1"/>
</dbReference>
<dbReference type="InterPro" id="IPR000873">
    <property type="entry name" value="AMP-dep_synth/lig_dom"/>
</dbReference>
<feature type="domain" description="AMP-dependent synthetase/ligase" evidence="3">
    <location>
        <begin position="123"/>
        <end position="311"/>
    </location>
</feature>
<dbReference type="Gene3D" id="3.40.50.12780">
    <property type="entry name" value="N-terminal domain of ligase-like"/>
    <property type="match status" value="1"/>
</dbReference>
<dbReference type="AlphaFoldDB" id="A0A6J7E2Y1"/>
<dbReference type="PANTHER" id="PTHR43201">
    <property type="entry name" value="ACYL-COA SYNTHETASE"/>
    <property type="match status" value="1"/>
</dbReference>
<name>A0A6J7E2Y1_9ZZZZ</name>
<dbReference type="GO" id="GO:0031956">
    <property type="term" value="F:medium-chain fatty acid-CoA ligase activity"/>
    <property type="evidence" value="ECO:0007669"/>
    <property type="project" value="TreeGrafter"/>
</dbReference>
<dbReference type="InterPro" id="IPR025110">
    <property type="entry name" value="AMP-bd_C"/>
</dbReference>
<protein>
    <submittedName>
        <fullName evidence="5">Unannotated protein</fullName>
    </submittedName>
</protein>
<dbReference type="PANTHER" id="PTHR43201:SF5">
    <property type="entry name" value="MEDIUM-CHAIN ACYL-COA LIGASE ACSF2, MITOCHONDRIAL"/>
    <property type="match status" value="1"/>
</dbReference>
<gene>
    <name evidence="5" type="ORF">UFOPK3444_01106</name>
</gene>
<dbReference type="EMBL" id="CAFBLU010000017">
    <property type="protein sequence ID" value="CAB4877462.1"/>
    <property type="molecule type" value="Genomic_DNA"/>
</dbReference>
<feature type="domain" description="AMP-dependent synthetase/ligase" evidence="3">
    <location>
        <begin position="21"/>
        <end position="103"/>
    </location>
</feature>
<proteinExistence type="inferred from homology"/>
<dbReference type="InterPro" id="IPR045851">
    <property type="entry name" value="AMP-bd_C_sf"/>
</dbReference>
<evidence type="ECO:0000256" key="1">
    <source>
        <dbReference type="ARBA" id="ARBA00006432"/>
    </source>
</evidence>
<evidence type="ECO:0000259" key="3">
    <source>
        <dbReference type="Pfam" id="PF00501"/>
    </source>
</evidence>
<keyword evidence="2" id="KW-0436">Ligase</keyword>
<feature type="domain" description="AMP-binding enzyme C-terminal" evidence="4">
    <location>
        <begin position="366"/>
        <end position="440"/>
    </location>
</feature>
<comment type="similarity">
    <text evidence="1">Belongs to the ATP-dependent AMP-binding enzyme family.</text>
</comment>
<evidence type="ECO:0000259" key="4">
    <source>
        <dbReference type="Pfam" id="PF13193"/>
    </source>
</evidence>
<dbReference type="Pfam" id="PF13193">
    <property type="entry name" value="AMP-binding_C"/>
    <property type="match status" value="1"/>
</dbReference>
<sequence>MVPDAQSSFYDLYALRSRGGSPTITDPAGSWSGEEAYVHSLAAAGFLSGLARPRDRVALELPSGRDWVAFATGSWLAGLVVVPIDSRWPRSRRERVLSSCAVHITELEVGRAWSDLDVLGGPPARVVAGEDPALVLFTSGTTGPPKEVVHSTASLEAQATAGALATGLGPNSMWLIPMPLTHAGGIGAVVRCLCAGSAMTLLPKFDAQECAALLQGREQGSAITHVSFVPTMLGRALAAGLSDPPTLEVALIGGAPLDPALRREAVSKGIPVRESWGMTETLGLISLAGISDDGGSGLLLEGLELRVGTDSELSVRGAMIAPSAIGKDKWLHTGDVGSFVDGRVRITGRLGSMIISGGENVSPDAVEAALRELDGVMDALVYGVSDPEWGQRVEADVVLSAGRSLDAEGIIQSLSLVLSPWEIPKSFSAVDEIQRDQLGKIDRSSDDTSSEL</sequence>
<dbReference type="PROSITE" id="PS00455">
    <property type="entry name" value="AMP_BINDING"/>
    <property type="match status" value="1"/>
</dbReference>
<evidence type="ECO:0000313" key="5">
    <source>
        <dbReference type="EMBL" id="CAB4877462.1"/>
    </source>
</evidence>